<protein>
    <submittedName>
        <fullName evidence="1">Uncharacterized protein</fullName>
    </submittedName>
</protein>
<organism evidence="1 2">
    <name type="scientific">Portunus trituberculatus</name>
    <name type="common">Swimming crab</name>
    <name type="synonym">Neptunus trituberculatus</name>
    <dbReference type="NCBI Taxonomy" id="210409"/>
    <lineage>
        <taxon>Eukaryota</taxon>
        <taxon>Metazoa</taxon>
        <taxon>Ecdysozoa</taxon>
        <taxon>Arthropoda</taxon>
        <taxon>Crustacea</taxon>
        <taxon>Multicrustacea</taxon>
        <taxon>Malacostraca</taxon>
        <taxon>Eumalacostraca</taxon>
        <taxon>Eucarida</taxon>
        <taxon>Decapoda</taxon>
        <taxon>Pleocyemata</taxon>
        <taxon>Brachyura</taxon>
        <taxon>Eubrachyura</taxon>
        <taxon>Portunoidea</taxon>
        <taxon>Portunidae</taxon>
        <taxon>Portuninae</taxon>
        <taxon>Portunus</taxon>
    </lineage>
</organism>
<name>A0A5B7H154_PORTR</name>
<evidence type="ECO:0000313" key="2">
    <source>
        <dbReference type="Proteomes" id="UP000324222"/>
    </source>
</evidence>
<reference evidence="1 2" key="1">
    <citation type="submission" date="2019-05" db="EMBL/GenBank/DDBJ databases">
        <title>Another draft genome of Portunus trituberculatus and its Hox gene families provides insights of decapod evolution.</title>
        <authorList>
            <person name="Jeong J.-H."/>
            <person name="Song I."/>
            <person name="Kim S."/>
            <person name="Choi T."/>
            <person name="Kim D."/>
            <person name="Ryu S."/>
            <person name="Kim W."/>
        </authorList>
    </citation>
    <scope>NUCLEOTIDE SEQUENCE [LARGE SCALE GENOMIC DNA]</scope>
    <source>
        <tissue evidence="1">Muscle</tissue>
    </source>
</reference>
<dbReference type="AlphaFoldDB" id="A0A5B7H154"/>
<proteinExistence type="predicted"/>
<keyword evidence="2" id="KW-1185">Reference proteome</keyword>
<evidence type="ECO:0000313" key="1">
    <source>
        <dbReference type="EMBL" id="MPC65900.1"/>
    </source>
</evidence>
<comment type="caution">
    <text evidence="1">The sequence shown here is derived from an EMBL/GenBank/DDBJ whole genome shotgun (WGS) entry which is preliminary data.</text>
</comment>
<dbReference type="Proteomes" id="UP000324222">
    <property type="component" value="Unassembled WGS sequence"/>
</dbReference>
<dbReference type="EMBL" id="VSRR010023999">
    <property type="protein sequence ID" value="MPC65900.1"/>
    <property type="molecule type" value="Genomic_DNA"/>
</dbReference>
<accession>A0A5B7H154</accession>
<sequence>MSPFGRDIPTAASLALVSQMERKYENIMTEHRINRNEVYRKYIYVSWLGAGVDDAGNTLKHCCGVMAV</sequence>
<gene>
    <name evidence="1" type="ORF">E2C01_060038</name>
</gene>